<feature type="domain" description="Post-SET" evidence="10">
    <location>
        <begin position="217"/>
        <end position="233"/>
    </location>
</feature>
<dbReference type="SUPFAM" id="SSF82199">
    <property type="entry name" value="SET domain"/>
    <property type="match status" value="1"/>
</dbReference>
<evidence type="ECO:0000256" key="5">
    <source>
        <dbReference type="ARBA" id="ARBA00022691"/>
    </source>
</evidence>
<dbReference type="GO" id="GO:0032259">
    <property type="term" value="P:methylation"/>
    <property type="evidence" value="ECO:0007669"/>
    <property type="project" value="UniProtKB-KW"/>
</dbReference>
<evidence type="ECO:0000313" key="12">
    <source>
        <dbReference type="Proteomes" id="UP000030742"/>
    </source>
</evidence>
<feature type="domain" description="Pre-SET" evidence="9">
    <location>
        <begin position="6"/>
        <end position="74"/>
    </location>
</feature>
<evidence type="ECO:0000259" key="8">
    <source>
        <dbReference type="PROSITE" id="PS50280"/>
    </source>
</evidence>
<dbReference type="GO" id="GO:0042054">
    <property type="term" value="F:histone methyltransferase activity"/>
    <property type="evidence" value="ECO:0007669"/>
    <property type="project" value="InterPro"/>
</dbReference>
<dbReference type="EMBL" id="KB631924">
    <property type="protein sequence ID" value="ERL87190.1"/>
    <property type="molecule type" value="Genomic_DNA"/>
</dbReference>
<keyword evidence="4" id="KW-0808">Transferase</keyword>
<evidence type="ECO:0000256" key="7">
    <source>
        <dbReference type="ARBA" id="ARBA00022833"/>
    </source>
</evidence>
<dbReference type="Proteomes" id="UP000030742">
    <property type="component" value="Unassembled WGS sequence"/>
</dbReference>
<dbReference type="PANTHER" id="PTHR46223">
    <property type="entry name" value="HISTONE-LYSINE N-METHYLTRANSFERASE SUV39H"/>
    <property type="match status" value="1"/>
</dbReference>
<organism evidence="11 12">
    <name type="scientific">Dendroctonus ponderosae</name>
    <name type="common">Mountain pine beetle</name>
    <dbReference type="NCBI Taxonomy" id="77166"/>
    <lineage>
        <taxon>Eukaryota</taxon>
        <taxon>Metazoa</taxon>
        <taxon>Ecdysozoa</taxon>
        <taxon>Arthropoda</taxon>
        <taxon>Hexapoda</taxon>
        <taxon>Insecta</taxon>
        <taxon>Pterygota</taxon>
        <taxon>Neoptera</taxon>
        <taxon>Endopterygota</taxon>
        <taxon>Coleoptera</taxon>
        <taxon>Polyphaga</taxon>
        <taxon>Cucujiformia</taxon>
        <taxon>Curculionidae</taxon>
        <taxon>Scolytinae</taxon>
        <taxon>Dendroctonus</taxon>
    </lineage>
</organism>
<dbReference type="SMART" id="SM00508">
    <property type="entry name" value="PostSET"/>
    <property type="match status" value="1"/>
</dbReference>
<dbReference type="GO" id="GO:0005694">
    <property type="term" value="C:chromosome"/>
    <property type="evidence" value="ECO:0007669"/>
    <property type="project" value="UniProtKB-SubCell"/>
</dbReference>
<dbReference type="GO" id="GO:0008757">
    <property type="term" value="F:S-adenosylmethionine-dependent methyltransferase activity"/>
    <property type="evidence" value="ECO:0007669"/>
    <property type="project" value="UniProtKB-ARBA"/>
</dbReference>
<dbReference type="STRING" id="77166.U4UB54"/>
<dbReference type="InterPro" id="IPR050973">
    <property type="entry name" value="H3K9_Histone-Lys_N-MTase"/>
</dbReference>
<proteinExistence type="predicted"/>
<dbReference type="AlphaFoldDB" id="U4UB54"/>
<keyword evidence="3" id="KW-0489">Methyltransferase</keyword>
<dbReference type="OrthoDB" id="308383at2759"/>
<dbReference type="GO" id="GO:0008170">
    <property type="term" value="F:N-methyltransferase activity"/>
    <property type="evidence" value="ECO:0007669"/>
    <property type="project" value="UniProtKB-ARBA"/>
</dbReference>
<dbReference type="SMART" id="SM00317">
    <property type="entry name" value="SET"/>
    <property type="match status" value="1"/>
</dbReference>
<keyword evidence="2" id="KW-0158">Chromosome</keyword>
<dbReference type="InterPro" id="IPR003616">
    <property type="entry name" value="Post-SET_dom"/>
</dbReference>
<dbReference type="PANTHER" id="PTHR46223:SF3">
    <property type="entry name" value="HISTONE-LYSINE N-METHYLTRANSFERASE SET-23"/>
    <property type="match status" value="1"/>
</dbReference>
<gene>
    <name evidence="11" type="ORF">D910_04590</name>
</gene>
<evidence type="ECO:0000256" key="4">
    <source>
        <dbReference type="ARBA" id="ARBA00022679"/>
    </source>
</evidence>
<dbReference type="GO" id="GO:0008270">
    <property type="term" value="F:zinc ion binding"/>
    <property type="evidence" value="ECO:0007669"/>
    <property type="project" value="InterPro"/>
</dbReference>
<keyword evidence="7" id="KW-0862">Zinc</keyword>
<evidence type="ECO:0000256" key="3">
    <source>
        <dbReference type="ARBA" id="ARBA00022603"/>
    </source>
</evidence>
<evidence type="ECO:0000313" key="11">
    <source>
        <dbReference type="EMBL" id="ERL87190.1"/>
    </source>
</evidence>
<dbReference type="PROSITE" id="PS50868">
    <property type="entry name" value="POST_SET"/>
    <property type="match status" value="1"/>
</dbReference>
<feature type="domain" description="SET" evidence="8">
    <location>
        <begin position="77"/>
        <end position="203"/>
    </location>
</feature>
<accession>U4UB54</accession>
<protein>
    <recommendedName>
        <fullName evidence="13">Histone-lysine N-methyltransferase</fullName>
    </recommendedName>
</protein>
<dbReference type="PROSITE" id="PS50280">
    <property type="entry name" value="SET"/>
    <property type="match status" value="1"/>
</dbReference>
<keyword evidence="5" id="KW-0949">S-adenosyl-L-methionine</keyword>
<name>U4UB54_DENPD</name>
<evidence type="ECO:0000256" key="1">
    <source>
        <dbReference type="ARBA" id="ARBA00004286"/>
    </source>
</evidence>
<evidence type="ECO:0000256" key="6">
    <source>
        <dbReference type="ARBA" id="ARBA00022723"/>
    </source>
</evidence>
<evidence type="ECO:0000259" key="10">
    <source>
        <dbReference type="PROSITE" id="PS50868"/>
    </source>
</evidence>
<evidence type="ECO:0000259" key="9">
    <source>
        <dbReference type="PROSITE" id="PS50867"/>
    </source>
</evidence>
<keyword evidence="6" id="KW-0479">Metal-binding</keyword>
<dbReference type="InterPro" id="IPR001214">
    <property type="entry name" value="SET_dom"/>
</dbReference>
<dbReference type="GO" id="GO:0005634">
    <property type="term" value="C:nucleus"/>
    <property type="evidence" value="ECO:0007669"/>
    <property type="project" value="InterPro"/>
</dbReference>
<evidence type="ECO:0008006" key="13">
    <source>
        <dbReference type="Google" id="ProtNLM"/>
    </source>
</evidence>
<dbReference type="PROSITE" id="PS50867">
    <property type="entry name" value="PRE_SET"/>
    <property type="match status" value="1"/>
</dbReference>
<dbReference type="InterPro" id="IPR046341">
    <property type="entry name" value="SET_dom_sf"/>
</dbReference>
<sequence>MKPTSVFCNCKDSCSEETNCNCIKRSGTKFCFTDVEDLESYRLVAKSVNRPTYECNDQCQCCASLCGNKLVQCGPRKGLEVKLCEDARKGEGVFAGDPIANGSFVCEYAGETISEKEASIRFKLNAKHRRMNYIFCIDEHFGDNSVKTFIDPTVYGNIGRYINHSCDPNCSMIITRIHDNIPVLGIYACRDIKTGEELSYDYGISDLSGGVGELEPNRTKCLCGSTNCRGFLPYDSKIM</sequence>
<evidence type="ECO:0000256" key="2">
    <source>
        <dbReference type="ARBA" id="ARBA00022454"/>
    </source>
</evidence>
<comment type="subcellular location">
    <subcellularLocation>
        <location evidence="1">Chromosome</location>
    </subcellularLocation>
</comment>
<dbReference type="Gene3D" id="2.170.270.10">
    <property type="entry name" value="SET domain"/>
    <property type="match status" value="1"/>
</dbReference>
<dbReference type="Pfam" id="PF00856">
    <property type="entry name" value="SET"/>
    <property type="match status" value="1"/>
</dbReference>
<reference evidence="11 12" key="1">
    <citation type="journal article" date="2013" name="Genome Biol.">
        <title>Draft genome of the mountain pine beetle, Dendroctonus ponderosae Hopkins, a major forest pest.</title>
        <authorList>
            <person name="Keeling C.I."/>
            <person name="Yuen M.M."/>
            <person name="Liao N.Y."/>
            <person name="Docking T.R."/>
            <person name="Chan S.K."/>
            <person name="Taylor G.A."/>
            <person name="Palmquist D.L."/>
            <person name="Jackman S.D."/>
            <person name="Nguyen A."/>
            <person name="Li M."/>
            <person name="Henderson H."/>
            <person name="Janes J.K."/>
            <person name="Zhao Y."/>
            <person name="Pandoh P."/>
            <person name="Moore R."/>
            <person name="Sperling F.A."/>
            <person name="Huber D.P."/>
            <person name="Birol I."/>
            <person name="Jones S.J."/>
            <person name="Bohlmann J."/>
        </authorList>
    </citation>
    <scope>NUCLEOTIDE SEQUENCE</scope>
</reference>
<dbReference type="InterPro" id="IPR007728">
    <property type="entry name" value="Pre-SET_dom"/>
</dbReference>